<keyword evidence="3" id="KW-1185">Reference proteome</keyword>
<comment type="caution">
    <text evidence="2">The sequence shown here is derived from an EMBL/GenBank/DDBJ whole genome shotgun (WGS) entry which is preliminary data.</text>
</comment>
<protein>
    <submittedName>
        <fullName evidence="2">Uncharacterized protein</fullName>
    </submittedName>
</protein>
<reference evidence="2 3" key="1">
    <citation type="submission" date="2021-06" db="EMBL/GenBank/DDBJ databases">
        <authorList>
            <person name="Palmer J.M."/>
        </authorList>
    </citation>
    <scope>NUCLEOTIDE SEQUENCE [LARGE SCALE GENOMIC DNA]</scope>
    <source>
        <strain evidence="2 3">AS_MEX2019</strain>
        <tissue evidence="2">Muscle</tissue>
    </source>
</reference>
<feature type="region of interest" description="Disordered" evidence="1">
    <location>
        <begin position="1"/>
        <end position="30"/>
    </location>
</feature>
<dbReference type="Proteomes" id="UP001469553">
    <property type="component" value="Unassembled WGS sequence"/>
</dbReference>
<organism evidence="2 3">
    <name type="scientific">Ameca splendens</name>
    <dbReference type="NCBI Taxonomy" id="208324"/>
    <lineage>
        <taxon>Eukaryota</taxon>
        <taxon>Metazoa</taxon>
        <taxon>Chordata</taxon>
        <taxon>Craniata</taxon>
        <taxon>Vertebrata</taxon>
        <taxon>Euteleostomi</taxon>
        <taxon>Actinopterygii</taxon>
        <taxon>Neopterygii</taxon>
        <taxon>Teleostei</taxon>
        <taxon>Neoteleostei</taxon>
        <taxon>Acanthomorphata</taxon>
        <taxon>Ovalentaria</taxon>
        <taxon>Atherinomorphae</taxon>
        <taxon>Cyprinodontiformes</taxon>
        <taxon>Goodeidae</taxon>
        <taxon>Ameca</taxon>
    </lineage>
</organism>
<evidence type="ECO:0000313" key="3">
    <source>
        <dbReference type="Proteomes" id="UP001469553"/>
    </source>
</evidence>
<evidence type="ECO:0000313" key="2">
    <source>
        <dbReference type="EMBL" id="MEQ2313242.1"/>
    </source>
</evidence>
<sequence length="112" mass="12045">MSKTTRNAVKSSMAGEGSKGGEVDTSNPAGLTHDQAISAFLETTDVAASCVPSEVAKQLAKLSALIVGKCESQDKKLEEIWKTINATESKIANIVSWITEMEDLLCFWEDAH</sequence>
<gene>
    <name evidence="2" type="ORF">AMECASPLE_039678</name>
</gene>
<accession>A0ABV1A3V5</accession>
<name>A0ABV1A3V5_9TELE</name>
<proteinExistence type="predicted"/>
<dbReference type="EMBL" id="JAHRIP010084020">
    <property type="protein sequence ID" value="MEQ2313242.1"/>
    <property type="molecule type" value="Genomic_DNA"/>
</dbReference>
<feature type="compositionally biased region" description="Polar residues" evidence="1">
    <location>
        <begin position="1"/>
        <end position="10"/>
    </location>
</feature>
<evidence type="ECO:0000256" key="1">
    <source>
        <dbReference type="SAM" id="MobiDB-lite"/>
    </source>
</evidence>